<comment type="caution">
    <text evidence="2">The sequence shown here is derived from an EMBL/GenBank/DDBJ whole genome shotgun (WGS) entry which is preliminary data.</text>
</comment>
<gene>
    <name evidence="2" type="ORF">HCZ30_11570</name>
</gene>
<name>A0ABX0VZ25_9RHOB</name>
<feature type="transmembrane region" description="Helical" evidence="1">
    <location>
        <begin position="27"/>
        <end position="45"/>
    </location>
</feature>
<keyword evidence="1" id="KW-0812">Transmembrane</keyword>
<accession>A0ABX0VZ25</accession>
<dbReference type="RefSeq" id="WP_167638453.1">
    <property type="nucleotide sequence ID" value="NZ_JAATOP010000007.1"/>
</dbReference>
<dbReference type="InterPro" id="IPR011990">
    <property type="entry name" value="TPR-like_helical_dom_sf"/>
</dbReference>
<evidence type="ECO:0008006" key="4">
    <source>
        <dbReference type="Google" id="ProtNLM"/>
    </source>
</evidence>
<reference evidence="2 3" key="1">
    <citation type="submission" date="2020-03" db="EMBL/GenBank/DDBJ databases">
        <title>Bacterial isolates of synthetic phycosphere.</title>
        <authorList>
            <person name="Fu H."/>
            <person name="Moran M.A."/>
        </authorList>
    </citation>
    <scope>NUCLEOTIDE SEQUENCE [LARGE SCALE GENOMIC DNA]</scope>
    <source>
        <strain evidence="2 3">HF1</strain>
    </source>
</reference>
<sequence length="211" mass="22674">MSNNDSFVDEVAEELRRDRLYHMIRRYGWIAVVAVVGLVGGTAYFEYTSAQERSVAQAKGDAILTAMENNDSASRSAALSELPQGVVALMLEASTAIDAGDREAAIAAYREIADIEGAESIYVNVAAFKAMLLDAQDMTAEEKIAAFEPFTDVSNPLNLLALEQIALANVEAGDREKALEILTRIENDASTTRGLRDRAGTLIVSLGGNAE</sequence>
<keyword evidence="3" id="KW-1185">Reference proteome</keyword>
<keyword evidence="1" id="KW-0472">Membrane</keyword>
<dbReference type="Proteomes" id="UP000709466">
    <property type="component" value="Unassembled WGS sequence"/>
</dbReference>
<proteinExistence type="predicted"/>
<organism evidence="2 3">
    <name type="scientific">Marivivens donghaensis</name>
    <dbReference type="NCBI Taxonomy" id="1699413"/>
    <lineage>
        <taxon>Bacteria</taxon>
        <taxon>Pseudomonadati</taxon>
        <taxon>Pseudomonadota</taxon>
        <taxon>Alphaproteobacteria</taxon>
        <taxon>Rhodobacterales</taxon>
        <taxon>Paracoccaceae</taxon>
        <taxon>Marivivens group</taxon>
        <taxon>Marivivens</taxon>
    </lineage>
</organism>
<evidence type="ECO:0000256" key="1">
    <source>
        <dbReference type="SAM" id="Phobius"/>
    </source>
</evidence>
<dbReference type="SUPFAM" id="SSF48452">
    <property type="entry name" value="TPR-like"/>
    <property type="match status" value="1"/>
</dbReference>
<evidence type="ECO:0000313" key="2">
    <source>
        <dbReference type="EMBL" id="NIY73069.1"/>
    </source>
</evidence>
<dbReference type="EMBL" id="JAATOP010000007">
    <property type="protein sequence ID" value="NIY73069.1"/>
    <property type="molecule type" value="Genomic_DNA"/>
</dbReference>
<evidence type="ECO:0000313" key="3">
    <source>
        <dbReference type="Proteomes" id="UP000709466"/>
    </source>
</evidence>
<keyword evidence="1" id="KW-1133">Transmembrane helix</keyword>
<protein>
    <recommendedName>
        <fullName evidence="4">Tetratricopeptide repeat-like domain-containing protein</fullName>
    </recommendedName>
</protein>